<dbReference type="STRING" id="1121326.CLMAG_62560"/>
<proteinExistence type="predicted"/>
<dbReference type="Pfam" id="PF09851">
    <property type="entry name" value="SHOCT"/>
    <property type="match status" value="1"/>
</dbReference>
<dbReference type="OrthoDB" id="306887at2"/>
<gene>
    <name evidence="2" type="ORF">CLMAG_62560</name>
</gene>
<organism evidence="2 3">
    <name type="scientific">Clostridium magnum DSM 2767</name>
    <dbReference type="NCBI Taxonomy" id="1121326"/>
    <lineage>
        <taxon>Bacteria</taxon>
        <taxon>Bacillati</taxon>
        <taxon>Bacillota</taxon>
        <taxon>Clostridia</taxon>
        <taxon>Eubacteriales</taxon>
        <taxon>Clostridiaceae</taxon>
        <taxon>Clostridium</taxon>
    </lineage>
</organism>
<dbReference type="InterPro" id="IPR018649">
    <property type="entry name" value="SHOCT"/>
</dbReference>
<evidence type="ECO:0000259" key="1">
    <source>
        <dbReference type="Pfam" id="PF09851"/>
    </source>
</evidence>
<reference evidence="2 3" key="1">
    <citation type="submission" date="2016-04" db="EMBL/GenBank/DDBJ databases">
        <title>Genome sequence of Clostridium magnum DSM 2767.</title>
        <authorList>
            <person name="Poehlein A."/>
            <person name="Uhlig R."/>
            <person name="Fischer R."/>
            <person name="Bahl H."/>
            <person name="Daniel R."/>
        </authorList>
    </citation>
    <scope>NUCLEOTIDE SEQUENCE [LARGE SCALE GENOMIC DNA]</scope>
    <source>
        <strain evidence="2 3">DSM 2767</strain>
    </source>
</reference>
<feature type="domain" description="SHOCT" evidence="1">
    <location>
        <begin position="289"/>
        <end position="316"/>
    </location>
</feature>
<protein>
    <recommendedName>
        <fullName evidence="1">SHOCT domain-containing protein</fullName>
    </recommendedName>
</protein>
<accession>A0A162QFM6</accession>
<sequence length="320" mass="34926">MINEKEIENSFELALVNALKIPGVKINRREFLIKTFDNYAKDNGIDILQILDRGPVEAGISISTLDKIAVSLVEKRTLQSTGASFAAGLPGGLAMAASIPADTLQFFGVALRLSQELAYIYGYKDMYVNGNANSEEVKGNLTLFLGVMFGIGGASSTLKVVSASISKQVLKKLPQKALTKTVYYPVIKKIAAAIGVKITKQTFSKSVSKIIPVLGGVISGGLTYLSMKPMGNRLKDTLSASINYTEEEFNRDLKEMSNVIDMEFTELEDNEEKSNDNSAKSEAAFSVADELLKFKQLLDMGVITEEEFSMKKQELLYGKA</sequence>
<comment type="caution">
    <text evidence="2">The sequence shown here is derived from an EMBL/GenBank/DDBJ whole genome shotgun (WGS) entry which is preliminary data.</text>
</comment>
<dbReference type="AlphaFoldDB" id="A0A162QFM6"/>
<dbReference type="EMBL" id="LWAE01000018">
    <property type="protein sequence ID" value="KZL88484.1"/>
    <property type="molecule type" value="Genomic_DNA"/>
</dbReference>
<keyword evidence="3" id="KW-1185">Reference proteome</keyword>
<evidence type="ECO:0000313" key="3">
    <source>
        <dbReference type="Proteomes" id="UP000076603"/>
    </source>
</evidence>
<name>A0A162QFM6_9CLOT</name>
<dbReference type="PATRIC" id="fig|1121326.3.peg.6332"/>
<dbReference type="Proteomes" id="UP000076603">
    <property type="component" value="Unassembled WGS sequence"/>
</dbReference>
<dbReference type="RefSeq" id="WP_066631114.1">
    <property type="nucleotide sequence ID" value="NZ_FQXL01000039.1"/>
</dbReference>
<evidence type="ECO:0000313" key="2">
    <source>
        <dbReference type="EMBL" id="KZL88484.1"/>
    </source>
</evidence>